<protein>
    <submittedName>
        <fullName evidence="1">Uncharacterized protein</fullName>
    </submittedName>
</protein>
<keyword evidence="2" id="KW-1185">Reference proteome</keyword>
<dbReference type="EMBL" id="LN885086">
    <property type="protein sequence ID" value="CUQ67882.1"/>
    <property type="molecule type" value="Genomic_DNA"/>
</dbReference>
<reference evidence="2" key="1">
    <citation type="submission" date="2015-09" db="EMBL/GenBank/DDBJ databases">
        <authorList>
            <person name="Daims H."/>
        </authorList>
    </citation>
    <scope>NUCLEOTIDE SEQUENCE [LARGE SCALE GENOMIC DNA]</scope>
</reference>
<organism evidence="1 2">
    <name type="scientific">Candidatus Nitrospira inopinata</name>
    <dbReference type="NCBI Taxonomy" id="1715989"/>
    <lineage>
        <taxon>Bacteria</taxon>
        <taxon>Pseudomonadati</taxon>
        <taxon>Nitrospirota</taxon>
        <taxon>Nitrospiria</taxon>
        <taxon>Nitrospirales</taxon>
        <taxon>Nitrospiraceae</taxon>
        <taxon>Nitrospira</taxon>
    </lineage>
</organism>
<dbReference type="KEGG" id="nio:NITINOP_2910"/>
<dbReference type="STRING" id="1715989.NITINOP_2910"/>
<sequence length="65" mass="7660">MPRLAKKQQPNTGEGPFRLSRPCMALFRSLEYGFFRGGLRIISDRLRLPRDRVKRGIDRERMRGV</sequence>
<accession>A0A0S4KXE7</accession>
<dbReference type="Proteomes" id="UP000066284">
    <property type="component" value="Chromosome 1"/>
</dbReference>
<proteinExistence type="predicted"/>
<evidence type="ECO:0000313" key="2">
    <source>
        <dbReference type="Proteomes" id="UP000066284"/>
    </source>
</evidence>
<evidence type="ECO:0000313" key="1">
    <source>
        <dbReference type="EMBL" id="CUQ67882.1"/>
    </source>
</evidence>
<dbReference type="AlphaFoldDB" id="A0A0S4KXE7"/>
<gene>
    <name evidence="1" type="ORF">NITINOP_2910</name>
</gene>
<name>A0A0S4KXE7_9BACT</name>